<dbReference type="Pfam" id="PF05048">
    <property type="entry name" value="NosD"/>
    <property type="match status" value="1"/>
</dbReference>
<dbReference type="PROSITE" id="PS50093">
    <property type="entry name" value="PKD"/>
    <property type="match status" value="5"/>
</dbReference>
<dbReference type="KEGG" id="mbak:MSBR3_1506"/>
<dbReference type="EMBL" id="CP009517">
    <property type="protein sequence ID" value="AKB82084.1"/>
    <property type="molecule type" value="Genomic_DNA"/>
</dbReference>
<proteinExistence type="predicted"/>
<name>A0A0E3WY13_METBA</name>
<feature type="domain" description="PKD" evidence="1">
    <location>
        <begin position="642"/>
        <end position="725"/>
    </location>
</feature>
<feature type="domain" description="PKD" evidence="1">
    <location>
        <begin position="560"/>
        <end position="643"/>
    </location>
</feature>
<dbReference type="RefSeq" id="WP_052723329.1">
    <property type="nucleotide sequence ID" value="NZ_CP009517.1"/>
</dbReference>
<dbReference type="PATRIC" id="fig|1434107.4.peg.1959"/>
<sequence length="807" mass="86034">MKTIIKSMTKNRAQNKAQNRIQNIAKHGLVLSIFLILLFAFIGSASAQTIEVNPSDDVRSILLNEAQAGDVIYFNPGTYQMTRNWAINDKPVSLIGSGADKVTVLGKTTSINYGDYESASDIRVENISFSNGFNVYGSDYGDSNVVIENCVMSSVTLGNLKNADVSNNVFISPYAYDISNSISAEKLSFTENRMDKVSWNMMRVSGNITGNTFTNTSEIPACRIMECNNYLTLKDNVFSNCTLGAILISGDSKNSKNNIITENTFDSNSEGINVGTEGNGIPGAGNKIYLNNFINNAVNINDGSPAGTVQYISSAVKYSYKNESYTSSLGNYYNDYTGADADNNGIGDTPYTIGSGSDTAPLMGKITVDGNDIIIEAPPSTSAPIADFTATPISGDAPLTVNFTDTSTGNVSSYSWDFDNDGNVDSTEQNPIYTYTAAGNYTVNLTVSNADGNDFEVKTDYIVVSEPLPGAPVANFTATPTSGTAPLTAKFTDQSTGDISSYSWDFNNDGIIDSTEQNPSYTYSTAGTYTVNLTVTGPGGSDSEVKTGYIKVTGSSPAKPVAAFSVSPSSGKIPLTVAFTDKSSNMPTKWKWNFGDGASSTIQNPKHKYSKAGKYTVTLTVTNAKGSNTVTETDYIKVIAKPVANFTSSVTSGKAPLNVKFTDTSTGTPSGWIWEFGDGSRSFVENPVHKYSKAGTYTVNLTVKNAAGRNTVTKTEYIKVTAKPVAEFSATPTSGKTPLTVAFTDASTGSPTKWKWSFGDGTSSTIQNPKHKYSKTGSYTVTLTSTNAAGISTTTKTDYIKVTTNTK</sequence>
<dbReference type="HOGENOM" id="CLU_009318_5_0_2"/>
<keyword evidence="3" id="KW-1185">Reference proteome</keyword>
<dbReference type="SUPFAM" id="SSF49299">
    <property type="entry name" value="PKD domain"/>
    <property type="match status" value="5"/>
</dbReference>
<dbReference type="SMART" id="SM00710">
    <property type="entry name" value="PbH1"/>
    <property type="match status" value="3"/>
</dbReference>
<feature type="domain" description="PKD" evidence="1">
    <location>
        <begin position="472"/>
        <end position="557"/>
    </location>
</feature>
<evidence type="ECO:0000313" key="3">
    <source>
        <dbReference type="Proteomes" id="UP000033066"/>
    </source>
</evidence>
<dbReference type="AlphaFoldDB" id="A0A0E3WY13"/>
<dbReference type="Proteomes" id="UP000033066">
    <property type="component" value="Chromosome"/>
</dbReference>
<reference evidence="2" key="1">
    <citation type="submission" date="2014-07" db="EMBL/GenBank/DDBJ databases">
        <title>Methanogenic archaea and the global carbon cycle.</title>
        <authorList>
            <person name="Henriksen J.R."/>
            <person name="Luke J."/>
            <person name="Reinhart S."/>
            <person name="Benedict M.N."/>
            <person name="Youngblut N.D."/>
            <person name="Metcalf M.E."/>
            <person name="Whitaker R.J."/>
            <person name="Metcalf W.W."/>
        </authorList>
    </citation>
    <scope>NUCLEOTIDE SEQUENCE [LARGE SCALE GENOMIC DNA]</scope>
    <source>
        <strain evidence="2">3</strain>
    </source>
</reference>
<protein>
    <submittedName>
        <fullName evidence="2">Cell surface protein</fullName>
    </submittedName>
</protein>
<organism evidence="2 3">
    <name type="scientific">Methanosarcina barkeri 3</name>
    <dbReference type="NCBI Taxonomy" id="1434107"/>
    <lineage>
        <taxon>Archaea</taxon>
        <taxon>Methanobacteriati</taxon>
        <taxon>Methanobacteriota</taxon>
        <taxon>Stenosarchaea group</taxon>
        <taxon>Methanomicrobia</taxon>
        <taxon>Methanosarcinales</taxon>
        <taxon>Methanosarcinaceae</taxon>
        <taxon>Methanosarcina</taxon>
    </lineage>
</organism>
<dbReference type="Pfam" id="PF18911">
    <property type="entry name" value="PKD_4"/>
    <property type="match status" value="5"/>
</dbReference>
<dbReference type="Gene3D" id="2.60.40.10">
    <property type="entry name" value="Immunoglobulins"/>
    <property type="match status" value="5"/>
</dbReference>
<dbReference type="PANTHER" id="PTHR36842">
    <property type="entry name" value="PROTEIN TOLB HOMOLOG"/>
    <property type="match status" value="1"/>
</dbReference>
<feature type="domain" description="PKD" evidence="1">
    <location>
        <begin position="724"/>
        <end position="807"/>
    </location>
</feature>
<dbReference type="InterPro" id="IPR011050">
    <property type="entry name" value="Pectin_lyase_fold/virulence"/>
</dbReference>
<evidence type="ECO:0000259" key="1">
    <source>
        <dbReference type="PROSITE" id="PS50093"/>
    </source>
</evidence>
<dbReference type="InterPro" id="IPR035986">
    <property type="entry name" value="PKD_dom_sf"/>
</dbReference>
<dbReference type="InterPro" id="IPR007742">
    <property type="entry name" value="NosD_dom"/>
</dbReference>
<dbReference type="GeneID" id="24789046"/>
<evidence type="ECO:0000313" key="2">
    <source>
        <dbReference type="EMBL" id="AKB82084.1"/>
    </source>
</evidence>
<dbReference type="PANTHER" id="PTHR36842:SF1">
    <property type="entry name" value="PROTEIN TOLB"/>
    <property type="match status" value="1"/>
</dbReference>
<dbReference type="InterPro" id="IPR000601">
    <property type="entry name" value="PKD_dom"/>
</dbReference>
<gene>
    <name evidence="2" type="ORF">MSBR3_1506</name>
</gene>
<dbReference type="InterPro" id="IPR013783">
    <property type="entry name" value="Ig-like_fold"/>
</dbReference>
<feature type="domain" description="PKD" evidence="1">
    <location>
        <begin position="384"/>
        <end position="463"/>
    </location>
</feature>
<dbReference type="OrthoDB" id="103676at2157"/>
<dbReference type="Gene3D" id="2.160.20.10">
    <property type="entry name" value="Single-stranded right-handed beta-helix, Pectin lyase-like"/>
    <property type="match status" value="1"/>
</dbReference>
<dbReference type="SMART" id="SM00089">
    <property type="entry name" value="PKD"/>
    <property type="match status" value="5"/>
</dbReference>
<dbReference type="InterPro" id="IPR012334">
    <property type="entry name" value="Pectin_lyas_fold"/>
</dbReference>
<dbReference type="InterPro" id="IPR006626">
    <property type="entry name" value="PbH1"/>
</dbReference>
<dbReference type="SUPFAM" id="SSF51126">
    <property type="entry name" value="Pectin lyase-like"/>
    <property type="match status" value="1"/>
</dbReference>
<accession>A0A0E3WY13</accession>
<dbReference type="FunFam" id="2.60.40.10:FF:000270">
    <property type="entry name" value="Cell surface protein"/>
    <property type="match status" value="5"/>
</dbReference>
<dbReference type="InterPro" id="IPR022409">
    <property type="entry name" value="PKD/Chitinase_dom"/>
</dbReference>
<dbReference type="CDD" id="cd00146">
    <property type="entry name" value="PKD"/>
    <property type="match status" value="5"/>
</dbReference>